<organism evidence="2 3">
    <name type="scientific">Liparis tanakae</name>
    <name type="common">Tanaka's snailfish</name>
    <dbReference type="NCBI Taxonomy" id="230148"/>
    <lineage>
        <taxon>Eukaryota</taxon>
        <taxon>Metazoa</taxon>
        <taxon>Chordata</taxon>
        <taxon>Craniata</taxon>
        <taxon>Vertebrata</taxon>
        <taxon>Euteleostomi</taxon>
        <taxon>Actinopterygii</taxon>
        <taxon>Neopterygii</taxon>
        <taxon>Teleostei</taxon>
        <taxon>Neoteleostei</taxon>
        <taxon>Acanthomorphata</taxon>
        <taxon>Eupercaria</taxon>
        <taxon>Perciformes</taxon>
        <taxon>Cottioidei</taxon>
        <taxon>Cottales</taxon>
        <taxon>Liparidae</taxon>
        <taxon>Liparis</taxon>
    </lineage>
</organism>
<feature type="region of interest" description="Disordered" evidence="1">
    <location>
        <begin position="1"/>
        <end position="26"/>
    </location>
</feature>
<accession>A0A4Z2GDD3</accession>
<dbReference type="AlphaFoldDB" id="A0A4Z2GDD3"/>
<evidence type="ECO:0000256" key="1">
    <source>
        <dbReference type="SAM" id="MobiDB-lite"/>
    </source>
</evidence>
<dbReference type="Proteomes" id="UP000314294">
    <property type="component" value="Unassembled WGS sequence"/>
</dbReference>
<feature type="region of interest" description="Disordered" evidence="1">
    <location>
        <begin position="61"/>
        <end position="89"/>
    </location>
</feature>
<evidence type="ECO:0000313" key="3">
    <source>
        <dbReference type="Proteomes" id="UP000314294"/>
    </source>
</evidence>
<gene>
    <name evidence="2" type="ORF">EYF80_038894</name>
</gene>
<keyword evidence="3" id="KW-1185">Reference proteome</keyword>
<dbReference type="EMBL" id="SRLO01000601">
    <property type="protein sequence ID" value="TNN50913.1"/>
    <property type="molecule type" value="Genomic_DNA"/>
</dbReference>
<proteinExistence type="predicted"/>
<protein>
    <submittedName>
        <fullName evidence="2">Uncharacterized protein</fullName>
    </submittedName>
</protein>
<comment type="caution">
    <text evidence="2">The sequence shown here is derived from an EMBL/GenBank/DDBJ whole genome shotgun (WGS) entry which is preliminary data.</text>
</comment>
<reference evidence="2 3" key="1">
    <citation type="submission" date="2019-03" db="EMBL/GenBank/DDBJ databases">
        <title>First draft genome of Liparis tanakae, snailfish: a comprehensive survey of snailfish specific genes.</title>
        <authorList>
            <person name="Kim W."/>
            <person name="Song I."/>
            <person name="Jeong J.-H."/>
            <person name="Kim D."/>
            <person name="Kim S."/>
            <person name="Ryu S."/>
            <person name="Song J.Y."/>
            <person name="Lee S.K."/>
        </authorList>
    </citation>
    <scope>NUCLEOTIDE SEQUENCE [LARGE SCALE GENOMIC DNA]</scope>
    <source>
        <tissue evidence="2">Muscle</tissue>
    </source>
</reference>
<name>A0A4Z2GDD3_9TELE</name>
<evidence type="ECO:0000313" key="2">
    <source>
        <dbReference type="EMBL" id="TNN50913.1"/>
    </source>
</evidence>
<sequence>MGDIDPVRPLVGHPPGLKAKEEPPTEVGCPISAGKCRVISLPGGQKDSSLHQHYILMRERRGVSRTDSQIPGLSEADDDEGRVGQETTKIDPRIDESIVLRHLSVGLFDYRNNSGLCTARALEVSTPGHSL</sequence>